<keyword evidence="5" id="KW-1133">Transmembrane helix</keyword>
<evidence type="ECO:0000259" key="6">
    <source>
        <dbReference type="PROSITE" id="PS51999"/>
    </source>
</evidence>
<dbReference type="PROSITE" id="PS51999">
    <property type="entry name" value="ZF_GRF"/>
    <property type="match status" value="1"/>
</dbReference>
<keyword evidence="1" id="KW-0479">Metal-binding</keyword>
<keyword evidence="2 4" id="KW-0863">Zinc-finger</keyword>
<evidence type="ECO:0000313" key="7">
    <source>
        <dbReference type="EMBL" id="KAL0016448.1"/>
    </source>
</evidence>
<dbReference type="Proteomes" id="UP001459277">
    <property type="component" value="Unassembled WGS sequence"/>
</dbReference>
<keyword evidence="3" id="KW-0862">Zinc</keyword>
<reference evidence="7 8" key="1">
    <citation type="submission" date="2024-01" db="EMBL/GenBank/DDBJ databases">
        <title>A telomere-to-telomere, gap-free genome of sweet tea (Lithocarpus litseifolius).</title>
        <authorList>
            <person name="Zhou J."/>
        </authorList>
    </citation>
    <scope>NUCLEOTIDE SEQUENCE [LARGE SCALE GENOMIC DNA]</scope>
    <source>
        <strain evidence="7">Zhou-2022a</strain>
        <tissue evidence="7">Leaf</tissue>
    </source>
</reference>
<evidence type="ECO:0000256" key="1">
    <source>
        <dbReference type="ARBA" id="ARBA00022723"/>
    </source>
</evidence>
<keyword evidence="5" id="KW-0472">Membrane</keyword>
<gene>
    <name evidence="7" type="ORF">SO802_003517</name>
</gene>
<protein>
    <recommendedName>
        <fullName evidence="6">GRF-type domain-containing protein</fullName>
    </recommendedName>
</protein>
<evidence type="ECO:0000256" key="5">
    <source>
        <dbReference type="SAM" id="Phobius"/>
    </source>
</evidence>
<feature type="domain" description="GRF-type" evidence="6">
    <location>
        <begin position="19"/>
        <end position="67"/>
    </location>
</feature>
<name>A0AAW2E469_9ROSI</name>
<evidence type="ECO:0000256" key="3">
    <source>
        <dbReference type="ARBA" id="ARBA00022833"/>
    </source>
</evidence>
<keyword evidence="5" id="KW-0812">Transmembrane</keyword>
<feature type="transmembrane region" description="Helical" evidence="5">
    <location>
        <begin position="99"/>
        <end position="117"/>
    </location>
</feature>
<dbReference type="EMBL" id="JAZDWU010000001">
    <property type="protein sequence ID" value="KAL0016448.1"/>
    <property type="molecule type" value="Genomic_DNA"/>
</dbReference>
<keyword evidence="8" id="KW-1185">Reference proteome</keyword>
<evidence type="ECO:0000313" key="8">
    <source>
        <dbReference type="Proteomes" id="UP001459277"/>
    </source>
</evidence>
<evidence type="ECO:0000256" key="2">
    <source>
        <dbReference type="ARBA" id="ARBA00022771"/>
    </source>
</evidence>
<dbReference type="InterPro" id="IPR010666">
    <property type="entry name" value="Znf_GRF"/>
</dbReference>
<dbReference type="Pfam" id="PF06839">
    <property type="entry name" value="Zn_ribbon_GRF"/>
    <property type="match status" value="1"/>
</dbReference>
<proteinExistence type="predicted"/>
<dbReference type="GO" id="GO:0008270">
    <property type="term" value="F:zinc ion binding"/>
    <property type="evidence" value="ECO:0007669"/>
    <property type="project" value="UniProtKB-KW"/>
</dbReference>
<evidence type="ECO:0000256" key="4">
    <source>
        <dbReference type="PROSITE-ProRule" id="PRU01343"/>
    </source>
</evidence>
<dbReference type="AlphaFoldDB" id="A0AAW2E469"/>
<accession>A0AAW2E469</accession>
<dbReference type="PANTHER" id="PTHR33248">
    <property type="entry name" value="ZINC ION-BINDING PROTEIN"/>
    <property type="match status" value="1"/>
</dbReference>
<comment type="caution">
    <text evidence="7">The sequence shown here is derived from an EMBL/GenBank/DDBJ whole genome shotgun (WGS) entry which is preliminary data.</text>
</comment>
<sequence>MEASCSTSSSVRRRAPMTCYCNKKPVLVVAWTEDNPGRRFYGCPNYWSIICVSGGRKCRFFQWRDDEICERGKVLIPQQRQRIIKLEAKLVDCKKREKFLVVVVALLVVIFVVLCLLR</sequence>
<organism evidence="7 8">
    <name type="scientific">Lithocarpus litseifolius</name>
    <dbReference type="NCBI Taxonomy" id="425828"/>
    <lineage>
        <taxon>Eukaryota</taxon>
        <taxon>Viridiplantae</taxon>
        <taxon>Streptophyta</taxon>
        <taxon>Embryophyta</taxon>
        <taxon>Tracheophyta</taxon>
        <taxon>Spermatophyta</taxon>
        <taxon>Magnoliopsida</taxon>
        <taxon>eudicotyledons</taxon>
        <taxon>Gunneridae</taxon>
        <taxon>Pentapetalae</taxon>
        <taxon>rosids</taxon>
        <taxon>fabids</taxon>
        <taxon>Fagales</taxon>
        <taxon>Fagaceae</taxon>
        <taxon>Lithocarpus</taxon>
    </lineage>
</organism>